<dbReference type="Proteomes" id="UP000590740">
    <property type="component" value="Unassembled WGS sequence"/>
</dbReference>
<dbReference type="HAMAP" id="MF_00134_A">
    <property type="entry name" value="IGPS_A"/>
    <property type="match status" value="1"/>
</dbReference>
<comment type="similarity">
    <text evidence="8">Belongs to the TrpC family.</text>
</comment>
<name>A0A7W7YF55_9BACT</name>
<keyword evidence="3 8" id="KW-0028">Amino-acid biosynthesis</keyword>
<evidence type="ECO:0000256" key="5">
    <source>
        <dbReference type="ARBA" id="ARBA00022822"/>
    </source>
</evidence>
<dbReference type="Pfam" id="PF00218">
    <property type="entry name" value="IGPS"/>
    <property type="match status" value="1"/>
</dbReference>
<dbReference type="UniPathway" id="UPA00035">
    <property type="reaction ID" value="UER00043"/>
</dbReference>
<comment type="catalytic activity">
    <reaction evidence="1 8">
        <text>1-(2-carboxyphenylamino)-1-deoxy-D-ribulose 5-phosphate + H(+) = (1S,2R)-1-C-(indol-3-yl)glycerol 3-phosphate + CO2 + H2O</text>
        <dbReference type="Rhea" id="RHEA:23476"/>
        <dbReference type="ChEBI" id="CHEBI:15377"/>
        <dbReference type="ChEBI" id="CHEBI:15378"/>
        <dbReference type="ChEBI" id="CHEBI:16526"/>
        <dbReference type="ChEBI" id="CHEBI:58613"/>
        <dbReference type="ChEBI" id="CHEBI:58866"/>
        <dbReference type="EC" id="4.1.1.48"/>
    </reaction>
</comment>
<dbReference type="AlphaFoldDB" id="A0A7W7YF55"/>
<dbReference type="InterPro" id="IPR011060">
    <property type="entry name" value="RibuloseP-bd_barrel"/>
</dbReference>
<feature type="domain" description="Indole-3-glycerol phosphate synthase" evidence="9">
    <location>
        <begin position="4"/>
        <end position="248"/>
    </location>
</feature>
<dbReference type="HAMAP" id="MF_00134_B">
    <property type="entry name" value="IGPS_B"/>
    <property type="match status" value="1"/>
</dbReference>
<dbReference type="InterPro" id="IPR013798">
    <property type="entry name" value="Indole-3-glycerol_P_synth_dom"/>
</dbReference>
<evidence type="ECO:0000256" key="1">
    <source>
        <dbReference type="ARBA" id="ARBA00001633"/>
    </source>
</evidence>
<evidence type="ECO:0000313" key="10">
    <source>
        <dbReference type="EMBL" id="MBB5035081.1"/>
    </source>
</evidence>
<protein>
    <recommendedName>
        <fullName evidence="8">Indole-3-glycerol phosphate synthase</fullName>
        <shortName evidence="8">IGPS</shortName>
        <ecNumber evidence="8">4.1.1.48</ecNumber>
    </recommendedName>
</protein>
<keyword evidence="11" id="KW-1185">Reference proteome</keyword>
<dbReference type="Gene3D" id="3.20.20.70">
    <property type="entry name" value="Aldolase class I"/>
    <property type="match status" value="1"/>
</dbReference>
<keyword evidence="6 8" id="KW-0057">Aromatic amino acid biosynthesis</keyword>
<accession>A0A7W7YF55</accession>
<reference evidence="10 11" key="1">
    <citation type="submission" date="2020-08" db="EMBL/GenBank/DDBJ databases">
        <title>Genomic Encyclopedia of Type Strains, Phase IV (KMG-IV): sequencing the most valuable type-strain genomes for metagenomic binning, comparative biology and taxonomic classification.</title>
        <authorList>
            <person name="Goeker M."/>
        </authorList>
    </citation>
    <scope>NUCLEOTIDE SEQUENCE [LARGE SCALE GENOMIC DNA]</scope>
    <source>
        <strain evidence="10 11">DSM 12252</strain>
    </source>
</reference>
<dbReference type="GO" id="GO:0004640">
    <property type="term" value="F:phosphoribosylanthranilate isomerase activity"/>
    <property type="evidence" value="ECO:0007669"/>
    <property type="project" value="TreeGrafter"/>
</dbReference>
<dbReference type="EMBL" id="JACHIG010000013">
    <property type="protein sequence ID" value="MBB5035081.1"/>
    <property type="molecule type" value="Genomic_DNA"/>
</dbReference>
<dbReference type="PROSITE" id="PS00614">
    <property type="entry name" value="IGPS"/>
    <property type="match status" value="1"/>
</dbReference>
<keyword evidence="5 8" id="KW-0822">Tryptophan biosynthesis</keyword>
<dbReference type="GO" id="GO:0004425">
    <property type="term" value="F:indole-3-glycerol-phosphate synthase activity"/>
    <property type="evidence" value="ECO:0007669"/>
    <property type="project" value="UniProtKB-UniRule"/>
</dbReference>
<organism evidence="10 11">
    <name type="scientific">Prosthecobacter vanneervenii</name>
    <dbReference type="NCBI Taxonomy" id="48466"/>
    <lineage>
        <taxon>Bacteria</taxon>
        <taxon>Pseudomonadati</taxon>
        <taxon>Verrucomicrobiota</taxon>
        <taxon>Verrucomicrobiia</taxon>
        <taxon>Verrucomicrobiales</taxon>
        <taxon>Verrucomicrobiaceae</taxon>
        <taxon>Prosthecobacter</taxon>
    </lineage>
</organism>
<evidence type="ECO:0000256" key="4">
    <source>
        <dbReference type="ARBA" id="ARBA00022793"/>
    </source>
</evidence>
<evidence type="ECO:0000256" key="2">
    <source>
        <dbReference type="ARBA" id="ARBA00004696"/>
    </source>
</evidence>
<dbReference type="CDD" id="cd00331">
    <property type="entry name" value="IGPS"/>
    <property type="match status" value="1"/>
</dbReference>
<evidence type="ECO:0000256" key="3">
    <source>
        <dbReference type="ARBA" id="ARBA00022605"/>
    </source>
</evidence>
<evidence type="ECO:0000256" key="7">
    <source>
        <dbReference type="ARBA" id="ARBA00023239"/>
    </source>
</evidence>
<proteinExistence type="inferred from homology"/>
<dbReference type="SUPFAM" id="SSF51366">
    <property type="entry name" value="Ribulose-phoshate binding barrel"/>
    <property type="match status" value="1"/>
</dbReference>
<keyword evidence="4 8" id="KW-0210">Decarboxylase</keyword>
<dbReference type="RefSeq" id="WP_184343512.1">
    <property type="nucleotide sequence ID" value="NZ_JACHIG010000013.1"/>
</dbReference>
<dbReference type="InterPro" id="IPR045186">
    <property type="entry name" value="Indole-3-glycerol_P_synth"/>
</dbReference>
<comment type="caution">
    <text evidence="10">The sequence shown here is derived from an EMBL/GenBank/DDBJ whole genome shotgun (WGS) entry which is preliminary data.</text>
</comment>
<evidence type="ECO:0000259" key="9">
    <source>
        <dbReference type="Pfam" id="PF00218"/>
    </source>
</evidence>
<keyword evidence="7 8" id="KW-0456">Lyase</keyword>
<dbReference type="EC" id="4.1.1.48" evidence="8"/>
<dbReference type="GO" id="GO:0000162">
    <property type="term" value="P:L-tryptophan biosynthetic process"/>
    <property type="evidence" value="ECO:0007669"/>
    <property type="project" value="UniProtKB-UniRule"/>
</dbReference>
<evidence type="ECO:0000256" key="6">
    <source>
        <dbReference type="ARBA" id="ARBA00023141"/>
    </source>
</evidence>
<comment type="pathway">
    <text evidence="2 8">Amino-acid biosynthesis; L-tryptophan biosynthesis; L-tryptophan from chorismate: step 4/5.</text>
</comment>
<gene>
    <name evidence="8" type="primary">trpC</name>
    <name evidence="10" type="ORF">HNQ65_004689</name>
</gene>
<dbReference type="FunFam" id="3.20.20.70:FF:000024">
    <property type="entry name" value="Indole-3-glycerol phosphate synthase"/>
    <property type="match status" value="1"/>
</dbReference>
<dbReference type="InterPro" id="IPR013785">
    <property type="entry name" value="Aldolase_TIM"/>
</dbReference>
<sequence length="264" mass="28753">MNKLDEIIAHKHTELQKLLPRAEKLRAAATQRNDVRSFYDALRADPTRLSIIAEVKRASPSAGTIAADFDPLAIARGYEKAGASAISVLTDEKYFQGRLEYLSLIREQLDIPCLRKDFIIHEAQIFEAVVAGADAILLIVAALDQPTLEHLLEVAHTFQLDALVEVHDMPELERALATDARIIGVNNRNLKSFTVDLGTTEALAEEVPDDIVLVAESGIKTPADAARLAAAGADSLLIGETLMRSQNILVDLPQFRAATGEALE</sequence>
<dbReference type="PANTHER" id="PTHR22854:SF2">
    <property type="entry name" value="INDOLE-3-GLYCEROL-PHOSPHATE SYNTHASE"/>
    <property type="match status" value="1"/>
</dbReference>
<dbReference type="InterPro" id="IPR001468">
    <property type="entry name" value="Indole-3-GlycerolPSynthase_CS"/>
</dbReference>
<evidence type="ECO:0000256" key="8">
    <source>
        <dbReference type="HAMAP-Rule" id="MF_00134"/>
    </source>
</evidence>
<dbReference type="NCBIfam" id="NF001377">
    <property type="entry name" value="PRK00278.2-4"/>
    <property type="match status" value="1"/>
</dbReference>
<dbReference type="PANTHER" id="PTHR22854">
    <property type="entry name" value="TRYPTOPHAN BIOSYNTHESIS PROTEIN"/>
    <property type="match status" value="1"/>
</dbReference>
<evidence type="ECO:0000313" key="11">
    <source>
        <dbReference type="Proteomes" id="UP000590740"/>
    </source>
</evidence>